<comment type="similarity">
    <text evidence="1">Belongs to the arrestin family.</text>
</comment>
<dbReference type="Gene3D" id="2.60.40.640">
    <property type="match status" value="2"/>
</dbReference>
<dbReference type="InterPro" id="IPR011022">
    <property type="entry name" value="Arrestin_C-like"/>
</dbReference>
<evidence type="ECO:0000256" key="1">
    <source>
        <dbReference type="ARBA" id="ARBA00005298"/>
    </source>
</evidence>
<reference evidence="4" key="1">
    <citation type="submission" date="2014-05" db="EMBL/GenBank/DDBJ databases">
        <authorList>
            <person name="Chronopoulou M."/>
        </authorList>
    </citation>
    <scope>NUCLEOTIDE SEQUENCE</scope>
    <source>
        <tissue evidence="4">Whole organism</tissue>
    </source>
</reference>
<feature type="domain" description="Arrestin C-terminal-like" evidence="3">
    <location>
        <begin position="162"/>
        <end position="307"/>
    </location>
</feature>
<feature type="domain" description="Arrestin-like N-terminal" evidence="2">
    <location>
        <begin position="9"/>
        <end position="123"/>
    </location>
</feature>
<gene>
    <name evidence="4" type="primary">Dana\GF17685</name>
</gene>
<evidence type="ECO:0000259" key="3">
    <source>
        <dbReference type="Pfam" id="PF02752"/>
    </source>
</evidence>
<protein>
    <recommendedName>
        <fullName evidence="5">Arrestin C-terminal-like domain-containing protein</fullName>
    </recommendedName>
</protein>
<dbReference type="InterPro" id="IPR014756">
    <property type="entry name" value="Ig_E-set"/>
</dbReference>
<organism evidence="4">
    <name type="scientific">Lepeophtheirus salmonis</name>
    <name type="common">Salmon louse</name>
    <name type="synonym">Caligus salmonis</name>
    <dbReference type="NCBI Taxonomy" id="72036"/>
    <lineage>
        <taxon>Eukaryota</taxon>
        <taxon>Metazoa</taxon>
        <taxon>Ecdysozoa</taxon>
        <taxon>Arthropoda</taxon>
        <taxon>Crustacea</taxon>
        <taxon>Multicrustacea</taxon>
        <taxon>Hexanauplia</taxon>
        <taxon>Copepoda</taxon>
        <taxon>Siphonostomatoida</taxon>
        <taxon>Caligidae</taxon>
        <taxon>Lepeophtheirus</taxon>
    </lineage>
</organism>
<proteinExistence type="inferred from homology"/>
<dbReference type="EMBL" id="HACA01004370">
    <property type="protein sequence ID" value="CDW21731.1"/>
    <property type="molecule type" value="Transcribed_RNA"/>
</dbReference>
<evidence type="ECO:0000259" key="2">
    <source>
        <dbReference type="Pfam" id="PF00339"/>
    </source>
</evidence>
<dbReference type="SUPFAM" id="SSF81296">
    <property type="entry name" value="E set domains"/>
    <property type="match status" value="1"/>
</dbReference>
<dbReference type="OrthoDB" id="7785529at2759"/>
<dbReference type="InterPro" id="IPR014752">
    <property type="entry name" value="Arrestin-like_C"/>
</dbReference>
<dbReference type="AlphaFoldDB" id="A0A0K2T8D2"/>
<dbReference type="Pfam" id="PF02752">
    <property type="entry name" value="Arrestin_C"/>
    <property type="match status" value="1"/>
</dbReference>
<evidence type="ECO:0008006" key="5">
    <source>
        <dbReference type="Google" id="ProtNLM"/>
    </source>
</evidence>
<dbReference type="InterPro" id="IPR011021">
    <property type="entry name" value="Arrestin-like_N"/>
</dbReference>
<evidence type="ECO:0000313" key="4">
    <source>
        <dbReference type="EMBL" id="CDW21731.1"/>
    </source>
</evidence>
<accession>A0A0K2T8D2</accession>
<dbReference type="Pfam" id="PF00339">
    <property type="entry name" value="Arrestin_N"/>
    <property type="match status" value="1"/>
</dbReference>
<sequence length="313" mass="36612">MKKHLIDASIELKNSQHVFYDGEPVLGSLNVRVHRWNEESIQDMEIMWRCEIKTKFDECISKDSQLHGKGIVNYLRNKKNLLTEGTHKYSFLLFLPHNIPHSLELKYGSISYVLKAKIKINSSSPSLLQARIPFKVVKNNILHFDKRIPQLVLPFSKQIFDRGEIHGNIQLVSTQFLTKDDFEYQIQVQNNSGRGIQWITLKIIQEFDYFVRTSSSSSRQVNESNSPPQLKKTQEITIWRRDFQGVKPFREICISKSHSGVFKDLLPSNTMDETLLMNMCYYLILKFKSYMRSTLLERKIPIIIGTSYTYELL</sequence>
<name>A0A0K2T8D2_LEPSM</name>